<comment type="caution">
    <text evidence="2">The sequence shown here is derived from an EMBL/GenBank/DDBJ whole genome shotgun (WGS) entry which is preliminary data.</text>
</comment>
<evidence type="ECO:0000313" key="3">
    <source>
        <dbReference type="Proteomes" id="UP000735302"/>
    </source>
</evidence>
<proteinExistence type="predicted"/>
<organism evidence="2 3">
    <name type="scientific">Plakobranchus ocellatus</name>
    <dbReference type="NCBI Taxonomy" id="259542"/>
    <lineage>
        <taxon>Eukaryota</taxon>
        <taxon>Metazoa</taxon>
        <taxon>Spiralia</taxon>
        <taxon>Lophotrochozoa</taxon>
        <taxon>Mollusca</taxon>
        <taxon>Gastropoda</taxon>
        <taxon>Heterobranchia</taxon>
        <taxon>Euthyneura</taxon>
        <taxon>Panpulmonata</taxon>
        <taxon>Sacoglossa</taxon>
        <taxon>Placobranchoidea</taxon>
        <taxon>Plakobranchidae</taxon>
        <taxon>Plakobranchus</taxon>
    </lineage>
</organism>
<sequence length="145" mass="16562">MRNQFSVSLALTTCMLLGFFCESSGQSCADLRRCAKRVSRTNFFFTYIKFTLAQFLSEIDRVCVNADLRCWRDTHTCTNVTVVNNFQLVRKVREFLCSEEGRGEAKNIIQEDKCVGNWSDIHSLKRKHSRCISTHVGSMSGVNCT</sequence>
<keyword evidence="3" id="KW-1185">Reference proteome</keyword>
<name>A0AAV3ZRC2_9GAST</name>
<reference evidence="2 3" key="1">
    <citation type="journal article" date="2021" name="Elife">
        <title>Chloroplast acquisition without the gene transfer in kleptoplastic sea slugs, Plakobranchus ocellatus.</title>
        <authorList>
            <person name="Maeda T."/>
            <person name="Takahashi S."/>
            <person name="Yoshida T."/>
            <person name="Shimamura S."/>
            <person name="Takaki Y."/>
            <person name="Nagai Y."/>
            <person name="Toyoda A."/>
            <person name="Suzuki Y."/>
            <person name="Arimoto A."/>
            <person name="Ishii H."/>
            <person name="Satoh N."/>
            <person name="Nishiyama T."/>
            <person name="Hasebe M."/>
            <person name="Maruyama T."/>
            <person name="Minagawa J."/>
            <person name="Obokata J."/>
            <person name="Shigenobu S."/>
        </authorList>
    </citation>
    <scope>NUCLEOTIDE SEQUENCE [LARGE SCALE GENOMIC DNA]</scope>
</reference>
<accession>A0AAV3ZRC2</accession>
<feature type="chain" id="PRO_5043842399" description="DUF19 domain-containing protein" evidence="1">
    <location>
        <begin position="26"/>
        <end position="145"/>
    </location>
</feature>
<gene>
    <name evidence="2" type="ORF">PoB_002390300</name>
</gene>
<keyword evidence="1" id="KW-0732">Signal</keyword>
<evidence type="ECO:0000313" key="2">
    <source>
        <dbReference type="EMBL" id="GFN97397.1"/>
    </source>
</evidence>
<dbReference type="EMBL" id="BLXT01002759">
    <property type="protein sequence ID" value="GFN97397.1"/>
    <property type="molecule type" value="Genomic_DNA"/>
</dbReference>
<feature type="signal peptide" evidence="1">
    <location>
        <begin position="1"/>
        <end position="25"/>
    </location>
</feature>
<protein>
    <recommendedName>
        <fullName evidence="4">DUF19 domain-containing protein</fullName>
    </recommendedName>
</protein>
<dbReference type="AlphaFoldDB" id="A0AAV3ZRC2"/>
<evidence type="ECO:0008006" key="4">
    <source>
        <dbReference type="Google" id="ProtNLM"/>
    </source>
</evidence>
<dbReference type="Proteomes" id="UP000735302">
    <property type="component" value="Unassembled WGS sequence"/>
</dbReference>
<evidence type="ECO:0000256" key="1">
    <source>
        <dbReference type="SAM" id="SignalP"/>
    </source>
</evidence>